<keyword evidence="3" id="KW-0408">Iron</keyword>
<dbReference type="CDD" id="cd03528">
    <property type="entry name" value="Rieske_RO_ferredoxin"/>
    <property type="match status" value="1"/>
</dbReference>
<keyword evidence="6" id="KW-0223">Dioxygenase</keyword>
<dbReference type="Pfam" id="PF00355">
    <property type="entry name" value="Rieske"/>
    <property type="match status" value="1"/>
</dbReference>
<keyword evidence="7" id="KW-1185">Reference proteome</keyword>
<evidence type="ECO:0000313" key="7">
    <source>
        <dbReference type="Proteomes" id="UP000192923"/>
    </source>
</evidence>
<dbReference type="InterPro" id="IPR036922">
    <property type="entry name" value="Rieske_2Fe-2S_sf"/>
</dbReference>
<evidence type="ECO:0000256" key="3">
    <source>
        <dbReference type="ARBA" id="ARBA00023004"/>
    </source>
</evidence>
<dbReference type="STRING" id="1760988.SAMN02949497_3796"/>
<dbReference type="Proteomes" id="UP000192923">
    <property type="component" value="Unassembled WGS sequence"/>
</dbReference>
<accession>A0A1Y6D1W6</accession>
<feature type="domain" description="Rieske" evidence="5">
    <location>
        <begin position="5"/>
        <end position="100"/>
    </location>
</feature>
<evidence type="ECO:0000256" key="2">
    <source>
        <dbReference type="ARBA" id="ARBA00022723"/>
    </source>
</evidence>
<dbReference type="PANTHER" id="PTHR21496">
    <property type="entry name" value="FERREDOXIN-RELATED"/>
    <property type="match status" value="1"/>
</dbReference>
<dbReference type="GO" id="GO:0051213">
    <property type="term" value="F:dioxygenase activity"/>
    <property type="evidence" value="ECO:0007669"/>
    <property type="project" value="UniProtKB-KW"/>
</dbReference>
<evidence type="ECO:0000313" key="6">
    <source>
        <dbReference type="EMBL" id="SMF96400.1"/>
    </source>
</evidence>
<dbReference type="EMBL" id="FXAM01000001">
    <property type="protein sequence ID" value="SMF96400.1"/>
    <property type="molecule type" value="Genomic_DNA"/>
</dbReference>
<name>A0A1Y6D1W6_9GAMM</name>
<dbReference type="InterPro" id="IPR017941">
    <property type="entry name" value="Rieske_2Fe-2S"/>
</dbReference>
<dbReference type="AlphaFoldDB" id="A0A1Y6D1W6"/>
<sequence>MTDWTDVAREGSLAEGEHIVVDVDGTAVAVFKLEGAYYAILDACTHDGAEIASGRLEGCEIICPRHRARFSLKTGQVLSPPAYEDLPTFPVRVEGGRIQVRDARWD</sequence>
<dbReference type="PANTHER" id="PTHR21496:SF23">
    <property type="entry name" value="3-PHENYLPROPIONATE_CINNAMIC ACID DIOXYGENASE FERREDOXIN SUBUNIT"/>
    <property type="match status" value="1"/>
</dbReference>
<keyword evidence="6" id="KW-0560">Oxidoreductase</keyword>
<evidence type="ECO:0000259" key="5">
    <source>
        <dbReference type="PROSITE" id="PS51296"/>
    </source>
</evidence>
<dbReference type="GO" id="GO:0051537">
    <property type="term" value="F:2 iron, 2 sulfur cluster binding"/>
    <property type="evidence" value="ECO:0007669"/>
    <property type="project" value="UniProtKB-KW"/>
</dbReference>
<proteinExistence type="predicted"/>
<gene>
    <name evidence="6" type="ORF">SAMN02949497_3796</name>
</gene>
<dbReference type="PROSITE" id="PS51296">
    <property type="entry name" value="RIESKE"/>
    <property type="match status" value="1"/>
</dbReference>
<dbReference type="Gene3D" id="2.102.10.10">
    <property type="entry name" value="Rieske [2Fe-2S] iron-sulphur domain"/>
    <property type="match status" value="1"/>
</dbReference>
<keyword evidence="4" id="KW-0411">Iron-sulfur</keyword>
<dbReference type="GO" id="GO:0046872">
    <property type="term" value="F:metal ion binding"/>
    <property type="evidence" value="ECO:0007669"/>
    <property type="project" value="UniProtKB-KW"/>
</dbReference>
<dbReference type="SUPFAM" id="SSF50022">
    <property type="entry name" value="ISP domain"/>
    <property type="match status" value="1"/>
</dbReference>
<organism evidence="6 7">
    <name type="scientific">Methylomagnum ishizawai</name>
    <dbReference type="NCBI Taxonomy" id="1760988"/>
    <lineage>
        <taxon>Bacteria</taxon>
        <taxon>Pseudomonadati</taxon>
        <taxon>Pseudomonadota</taxon>
        <taxon>Gammaproteobacteria</taxon>
        <taxon>Methylococcales</taxon>
        <taxon>Methylococcaceae</taxon>
        <taxon>Methylomagnum</taxon>
    </lineage>
</organism>
<dbReference type="RefSeq" id="WP_085215292.1">
    <property type="nucleotide sequence ID" value="NZ_FXAM01000001.1"/>
</dbReference>
<dbReference type="OrthoDB" id="9800167at2"/>
<evidence type="ECO:0000256" key="4">
    <source>
        <dbReference type="ARBA" id="ARBA00023014"/>
    </source>
</evidence>
<keyword evidence="1" id="KW-0001">2Fe-2S</keyword>
<protein>
    <submittedName>
        <fullName evidence="6">3-phenylpropionate/trans-cinnamate dioxygenase ferredoxin subunit</fullName>
    </submittedName>
</protein>
<keyword evidence="2" id="KW-0479">Metal-binding</keyword>
<evidence type="ECO:0000256" key="1">
    <source>
        <dbReference type="ARBA" id="ARBA00022714"/>
    </source>
</evidence>
<reference evidence="6 7" key="1">
    <citation type="submission" date="2016-12" db="EMBL/GenBank/DDBJ databases">
        <authorList>
            <person name="Song W.-J."/>
            <person name="Kurnit D.M."/>
        </authorList>
    </citation>
    <scope>NUCLEOTIDE SEQUENCE [LARGE SCALE GENOMIC DNA]</scope>
    <source>
        <strain evidence="6 7">175</strain>
    </source>
</reference>